<keyword evidence="3" id="KW-1185">Reference proteome</keyword>
<feature type="region of interest" description="Disordered" evidence="1">
    <location>
        <begin position="256"/>
        <end position="277"/>
    </location>
</feature>
<proteinExistence type="predicted"/>
<evidence type="ECO:0000313" key="2">
    <source>
        <dbReference type="EMBL" id="MED6163817.1"/>
    </source>
</evidence>
<protein>
    <submittedName>
        <fullName evidence="2">Uncharacterized protein</fullName>
    </submittedName>
</protein>
<accession>A0ABU6UR61</accession>
<feature type="compositionally biased region" description="Pro residues" evidence="1">
    <location>
        <begin position="41"/>
        <end position="56"/>
    </location>
</feature>
<dbReference type="Proteomes" id="UP001341840">
    <property type="component" value="Unassembled WGS sequence"/>
</dbReference>
<comment type="caution">
    <text evidence="2">The sequence shown here is derived from an EMBL/GenBank/DDBJ whole genome shotgun (WGS) entry which is preliminary data.</text>
</comment>
<gene>
    <name evidence="2" type="ORF">PIB30_083693</name>
</gene>
<dbReference type="EMBL" id="JASCZI010122161">
    <property type="protein sequence ID" value="MED6163817.1"/>
    <property type="molecule type" value="Genomic_DNA"/>
</dbReference>
<name>A0ABU6UR61_9FABA</name>
<evidence type="ECO:0000256" key="1">
    <source>
        <dbReference type="SAM" id="MobiDB-lite"/>
    </source>
</evidence>
<feature type="compositionally biased region" description="Low complexity" evidence="1">
    <location>
        <begin position="7"/>
        <end position="36"/>
    </location>
</feature>
<feature type="region of interest" description="Disordered" evidence="1">
    <location>
        <begin position="1"/>
        <end position="85"/>
    </location>
</feature>
<organism evidence="2 3">
    <name type="scientific">Stylosanthes scabra</name>
    <dbReference type="NCBI Taxonomy" id="79078"/>
    <lineage>
        <taxon>Eukaryota</taxon>
        <taxon>Viridiplantae</taxon>
        <taxon>Streptophyta</taxon>
        <taxon>Embryophyta</taxon>
        <taxon>Tracheophyta</taxon>
        <taxon>Spermatophyta</taxon>
        <taxon>Magnoliopsida</taxon>
        <taxon>eudicotyledons</taxon>
        <taxon>Gunneridae</taxon>
        <taxon>Pentapetalae</taxon>
        <taxon>rosids</taxon>
        <taxon>fabids</taxon>
        <taxon>Fabales</taxon>
        <taxon>Fabaceae</taxon>
        <taxon>Papilionoideae</taxon>
        <taxon>50 kb inversion clade</taxon>
        <taxon>dalbergioids sensu lato</taxon>
        <taxon>Dalbergieae</taxon>
        <taxon>Pterocarpus clade</taxon>
        <taxon>Stylosanthes</taxon>
    </lineage>
</organism>
<reference evidence="2 3" key="1">
    <citation type="journal article" date="2023" name="Plants (Basel)">
        <title>Bridging the Gap: Combining Genomics and Transcriptomics Approaches to Understand Stylosanthes scabra, an Orphan Legume from the Brazilian Caatinga.</title>
        <authorList>
            <person name="Ferreira-Neto J.R.C."/>
            <person name="da Silva M.D."/>
            <person name="Binneck E."/>
            <person name="de Melo N.F."/>
            <person name="da Silva R.H."/>
            <person name="de Melo A.L.T.M."/>
            <person name="Pandolfi V."/>
            <person name="Bustamante F.O."/>
            <person name="Brasileiro-Vidal A.C."/>
            <person name="Benko-Iseppon A.M."/>
        </authorList>
    </citation>
    <scope>NUCLEOTIDE SEQUENCE [LARGE SCALE GENOMIC DNA]</scope>
    <source>
        <tissue evidence="2">Leaves</tissue>
    </source>
</reference>
<evidence type="ECO:0000313" key="3">
    <source>
        <dbReference type="Proteomes" id="UP001341840"/>
    </source>
</evidence>
<sequence length="290" mass="31430">MAEERASNSSTSTNESTTTDKTQPTPGTSGVVATAGTGPGVLPPPVSTPSTSPPYGLPHNYSPPYESTSRGGGVFNPRNPPPVTQYHAQGWHFPPPQGGGYNPLIFGTFPRPSMNNPPYCGPIHSTTPVIQPMPNPWPSQAAVSIPQAMSTGANKPIFLEMSRQIPLKNSLANNTVKSLAVFRQQIEESNHDLVNMLTQQMATVLTPMIENNNARIELVARQEEGKIQIGVERQGAMQPKLIAKFRAEVAKESARNEKITKKSLKAKSRAYPYAPKEPMRMHCHDLGVTS</sequence>